<evidence type="ECO:0008006" key="5">
    <source>
        <dbReference type="Google" id="ProtNLM"/>
    </source>
</evidence>
<dbReference type="RefSeq" id="XP_060438140.1">
    <property type="nucleotide sequence ID" value="XM_060595698.1"/>
</dbReference>
<dbReference type="InterPro" id="IPR010730">
    <property type="entry name" value="HET"/>
</dbReference>
<evidence type="ECO:0000313" key="4">
    <source>
        <dbReference type="Proteomes" id="UP001243989"/>
    </source>
</evidence>
<dbReference type="AlphaFoldDB" id="A0AAI9ZCU2"/>
<sequence length="277" mass="31482">MHPARKQELEREGISTSYAILSHKWEKDEDEVTFEDMGSAEIRSKKVLGWSKILKTCDEALERGIRYALIDTCCIDKRNLTELTESINSMFKWHAEAEICFAYLSDVNPGGDLAESAWFTRAWTLQELIAPGKMKFYDKSWNMIDSRINLAREIHVRTTINNEVLRHSSSTQQSIQSLLAGIPVGRRMSWAAGREAKKVEDRAYSLLGIFGVSMPLLYGEGDQAFIRLQEEIIKATNDMSLFAWCDSRVTSPEGSEELRAALESTHTNISQSRFLGF</sequence>
<dbReference type="InterPro" id="IPR058525">
    <property type="entry name" value="DUF8212"/>
</dbReference>
<evidence type="ECO:0000313" key="3">
    <source>
        <dbReference type="EMBL" id="KAK1622145.1"/>
    </source>
</evidence>
<organism evidence="3 4">
    <name type="scientific">Colletotrichum phormii</name>
    <dbReference type="NCBI Taxonomy" id="359342"/>
    <lineage>
        <taxon>Eukaryota</taxon>
        <taxon>Fungi</taxon>
        <taxon>Dikarya</taxon>
        <taxon>Ascomycota</taxon>
        <taxon>Pezizomycotina</taxon>
        <taxon>Sordariomycetes</taxon>
        <taxon>Hypocreomycetidae</taxon>
        <taxon>Glomerellales</taxon>
        <taxon>Glomerellaceae</taxon>
        <taxon>Colletotrichum</taxon>
        <taxon>Colletotrichum acutatum species complex</taxon>
    </lineage>
</organism>
<evidence type="ECO:0000259" key="2">
    <source>
        <dbReference type="Pfam" id="PF26640"/>
    </source>
</evidence>
<dbReference type="GeneID" id="85480560"/>
<keyword evidence="4" id="KW-1185">Reference proteome</keyword>
<dbReference type="PANTHER" id="PTHR10622:SF10">
    <property type="entry name" value="HET DOMAIN-CONTAINING PROTEIN"/>
    <property type="match status" value="1"/>
</dbReference>
<name>A0AAI9ZCU2_9PEZI</name>
<dbReference type="Pfam" id="PF26640">
    <property type="entry name" value="DUF8212"/>
    <property type="match status" value="1"/>
</dbReference>
<evidence type="ECO:0000259" key="1">
    <source>
        <dbReference type="Pfam" id="PF06985"/>
    </source>
</evidence>
<comment type="caution">
    <text evidence="3">The sequence shown here is derived from an EMBL/GenBank/DDBJ whole genome shotgun (WGS) entry which is preliminary data.</text>
</comment>
<feature type="domain" description="DUF8212" evidence="2">
    <location>
        <begin position="223"/>
        <end position="261"/>
    </location>
</feature>
<dbReference type="Proteomes" id="UP001243989">
    <property type="component" value="Unassembled WGS sequence"/>
</dbReference>
<protein>
    <recommendedName>
        <fullName evidence="5">Vegetative incompatibility protein HET-E-1</fullName>
    </recommendedName>
</protein>
<dbReference type="PANTHER" id="PTHR10622">
    <property type="entry name" value="HET DOMAIN-CONTAINING PROTEIN"/>
    <property type="match status" value="1"/>
</dbReference>
<gene>
    <name evidence="3" type="ORF">BDP81DRAFT_508384</name>
</gene>
<dbReference type="EMBL" id="JAHMHQ010000038">
    <property type="protein sequence ID" value="KAK1622145.1"/>
    <property type="molecule type" value="Genomic_DNA"/>
</dbReference>
<dbReference type="Pfam" id="PF06985">
    <property type="entry name" value="HET"/>
    <property type="match status" value="1"/>
</dbReference>
<reference evidence="3" key="1">
    <citation type="submission" date="2021-06" db="EMBL/GenBank/DDBJ databases">
        <title>Comparative genomics, transcriptomics and evolutionary studies reveal genomic signatures of adaptation to plant cell wall in hemibiotrophic fungi.</title>
        <authorList>
            <consortium name="DOE Joint Genome Institute"/>
            <person name="Baroncelli R."/>
            <person name="Diaz J.F."/>
            <person name="Benocci T."/>
            <person name="Peng M."/>
            <person name="Battaglia E."/>
            <person name="Haridas S."/>
            <person name="Andreopoulos W."/>
            <person name="Labutti K."/>
            <person name="Pangilinan J."/>
            <person name="Floch G.L."/>
            <person name="Makela M.R."/>
            <person name="Henrissat B."/>
            <person name="Grigoriev I.V."/>
            <person name="Crouch J.A."/>
            <person name="De Vries R.P."/>
            <person name="Sukno S.A."/>
            <person name="Thon M.R."/>
        </authorList>
    </citation>
    <scope>NUCLEOTIDE SEQUENCE</scope>
    <source>
        <strain evidence="3">CBS 102054</strain>
    </source>
</reference>
<proteinExistence type="predicted"/>
<accession>A0AAI9ZCU2</accession>
<feature type="domain" description="Heterokaryon incompatibility" evidence="1">
    <location>
        <begin position="18"/>
        <end position="108"/>
    </location>
</feature>